<dbReference type="InterPro" id="IPR036034">
    <property type="entry name" value="PDZ_sf"/>
</dbReference>
<protein>
    <submittedName>
        <fullName evidence="3">PDZ domain-containing protein</fullName>
    </submittedName>
</protein>
<comment type="caution">
    <text evidence="3">The sequence shown here is derived from an EMBL/GenBank/DDBJ whole genome shotgun (WGS) entry which is preliminary data.</text>
</comment>
<dbReference type="InterPro" id="IPR055911">
    <property type="entry name" value="DUF7488"/>
</dbReference>
<keyword evidence="1" id="KW-0732">Signal</keyword>
<dbReference type="RefSeq" id="WP_284938154.1">
    <property type="nucleotide sequence ID" value="NZ_JANURM010000013.1"/>
</dbReference>
<dbReference type="EMBL" id="JANURM010000013">
    <property type="protein sequence ID" value="MDL0089481.1"/>
    <property type="molecule type" value="Genomic_DNA"/>
</dbReference>
<dbReference type="SMART" id="SM00228">
    <property type="entry name" value="PDZ"/>
    <property type="match status" value="2"/>
</dbReference>
<feature type="signal peptide" evidence="1">
    <location>
        <begin position="1"/>
        <end position="23"/>
    </location>
</feature>
<sequence length="365" mass="40799">MRKLLVFFALCVALLAAPRPTQDDFNVCYEKNKASIISVNGNYGVSVGKNLIAVVKNSDTPINDYVKFDPYLGLYLVKSDKELFVPVMADELDESKVNKTTWIGTLSDKNATLMGHIKAFGLGLGDLDTLNFDVNVTAELNSPCCKMIGIAIGTDKFIPNRYLRHFAEYDDVYYGDIGVVFEQKENGFFVGSSDPLGRGKALMKGDEILAVDNKAPDSLRWLNEAVLFAKKGTLLEFKIRRNDEELKIFVPVSGDVALKDNKIDEISPKVSEILDKMQNEASEFVRLDEILGKYGIVVDRNLVVTKVNEGSEASNFGVSVNDKILQFNKDLVKNKKDLDAKINTQSSFLLLFRRGEFDFFARVVR</sequence>
<reference evidence="3" key="1">
    <citation type="submission" date="2022-08" db="EMBL/GenBank/DDBJ databases">
        <authorList>
            <person name="Wang H."/>
        </authorList>
    </citation>
    <scope>NUCLEOTIDE SEQUENCE</scope>
    <source>
        <strain evidence="3">PS10</strain>
    </source>
</reference>
<feature type="domain" description="PDZ" evidence="2">
    <location>
        <begin position="292"/>
        <end position="356"/>
    </location>
</feature>
<evidence type="ECO:0000256" key="1">
    <source>
        <dbReference type="SAM" id="SignalP"/>
    </source>
</evidence>
<feature type="domain" description="PDZ" evidence="2">
    <location>
        <begin position="175"/>
        <end position="243"/>
    </location>
</feature>
<dbReference type="Gene3D" id="2.30.42.10">
    <property type="match status" value="2"/>
</dbReference>
<evidence type="ECO:0000313" key="4">
    <source>
        <dbReference type="Proteomes" id="UP001173801"/>
    </source>
</evidence>
<keyword evidence="4" id="KW-1185">Reference proteome</keyword>
<reference evidence="3" key="2">
    <citation type="journal article" date="2023" name="Microorganisms">
        <title>Isolation and Genomic Characteristics of Cat-Borne Campylobacter felis sp. nov. and Sheep-Borne Campylobacter ovis sp. nov.</title>
        <authorList>
            <person name="Wang H."/>
            <person name="Li Y."/>
            <person name="Gu Y."/>
            <person name="Zhou G."/>
            <person name="Chen X."/>
            <person name="Zhang X."/>
            <person name="Shao Z."/>
            <person name="Zhang J."/>
            <person name="Zhang M."/>
        </authorList>
    </citation>
    <scope>NUCLEOTIDE SEQUENCE</scope>
    <source>
        <strain evidence="3">PS10</strain>
    </source>
</reference>
<accession>A0ABT7HRD8</accession>
<dbReference type="Proteomes" id="UP001173801">
    <property type="component" value="Unassembled WGS sequence"/>
</dbReference>
<dbReference type="Pfam" id="PF13180">
    <property type="entry name" value="PDZ_2"/>
    <property type="match status" value="1"/>
</dbReference>
<dbReference type="SUPFAM" id="SSF50156">
    <property type="entry name" value="PDZ domain-like"/>
    <property type="match status" value="2"/>
</dbReference>
<organism evidence="3 4">
    <name type="scientific">Campylobacter gastrosuis</name>
    <dbReference type="NCBI Taxonomy" id="2974576"/>
    <lineage>
        <taxon>Bacteria</taxon>
        <taxon>Pseudomonadati</taxon>
        <taxon>Campylobacterota</taxon>
        <taxon>Epsilonproteobacteria</taxon>
        <taxon>Campylobacterales</taxon>
        <taxon>Campylobacteraceae</taxon>
        <taxon>Campylobacter</taxon>
    </lineage>
</organism>
<name>A0ABT7HRD8_9BACT</name>
<dbReference type="InterPro" id="IPR001478">
    <property type="entry name" value="PDZ"/>
</dbReference>
<gene>
    <name evidence="3" type="ORF">NYG85_08940</name>
</gene>
<feature type="chain" id="PRO_5046548578" evidence="1">
    <location>
        <begin position="24"/>
        <end position="365"/>
    </location>
</feature>
<evidence type="ECO:0000313" key="3">
    <source>
        <dbReference type="EMBL" id="MDL0089481.1"/>
    </source>
</evidence>
<proteinExistence type="predicted"/>
<evidence type="ECO:0000259" key="2">
    <source>
        <dbReference type="SMART" id="SM00228"/>
    </source>
</evidence>
<dbReference type="Pfam" id="PF24314">
    <property type="entry name" value="DUF7488"/>
    <property type="match status" value="1"/>
</dbReference>